<evidence type="ECO:0000313" key="4">
    <source>
        <dbReference type="Proteomes" id="UP000005408"/>
    </source>
</evidence>
<dbReference type="Gene3D" id="2.170.300.10">
    <property type="entry name" value="Tie2 ligand-binding domain superfamily"/>
    <property type="match status" value="1"/>
</dbReference>
<accession>A0A8W8JX53</accession>
<evidence type="ECO:0000256" key="1">
    <source>
        <dbReference type="SAM" id="MobiDB-lite"/>
    </source>
</evidence>
<feature type="region of interest" description="Disordered" evidence="1">
    <location>
        <begin position="225"/>
        <end position="252"/>
    </location>
</feature>
<organism evidence="3 4">
    <name type="scientific">Magallana gigas</name>
    <name type="common">Pacific oyster</name>
    <name type="synonym">Crassostrea gigas</name>
    <dbReference type="NCBI Taxonomy" id="29159"/>
    <lineage>
        <taxon>Eukaryota</taxon>
        <taxon>Metazoa</taxon>
        <taxon>Spiralia</taxon>
        <taxon>Lophotrochozoa</taxon>
        <taxon>Mollusca</taxon>
        <taxon>Bivalvia</taxon>
        <taxon>Autobranchia</taxon>
        <taxon>Pteriomorphia</taxon>
        <taxon>Ostreida</taxon>
        <taxon>Ostreoidea</taxon>
        <taxon>Ostreidae</taxon>
        <taxon>Magallana</taxon>
    </lineage>
</organism>
<dbReference type="EnsemblMetazoa" id="G21443.2">
    <property type="protein sequence ID" value="G21443.2:cds"/>
    <property type="gene ID" value="G21443"/>
</dbReference>
<dbReference type="AlphaFoldDB" id="A0A8W8JX53"/>
<keyword evidence="2" id="KW-0472">Membrane</keyword>
<evidence type="ECO:0000313" key="3">
    <source>
        <dbReference type="EnsemblMetazoa" id="G21443.2:cds"/>
    </source>
</evidence>
<sequence>MEISTGLEGENICRNLITNLSRCCKDYEEKLNKCVECRAGYFGLNCSSKCPENYYGRHCSERCDCPEHYSCDHVCGCEQNTTLLNHTNSERCNRSIKNQENVTEYLAFEWIPIFFIVVGIIVCLLGVNLLCWRCVLQKGQSTYKSKGGSQDDTKLVRYHFNNEEYIGIQREKEGPNANQTNIDSNLDDLAAYEEINKHSNPKQIFSGKNFDNFFPMGGVGRNVDKSLRTEGNEPPGSHIQSLNSDLPRAPENTGYLSAEVNFARQISRSSDSGSYQSVKSKHYPNEHGGHPTETMGLYESITDGRSTHEHHYADLQPSNS</sequence>
<feature type="compositionally biased region" description="Polar residues" evidence="1">
    <location>
        <begin position="267"/>
        <end position="278"/>
    </location>
</feature>
<keyword evidence="4" id="KW-1185">Reference proteome</keyword>
<keyword evidence="2" id="KW-1133">Transmembrane helix</keyword>
<keyword evidence="2" id="KW-0812">Transmembrane</keyword>
<dbReference type="Proteomes" id="UP000005408">
    <property type="component" value="Unassembled WGS sequence"/>
</dbReference>
<name>A0A8W8JX53_MAGGI</name>
<protein>
    <submittedName>
        <fullName evidence="3">Uncharacterized protein</fullName>
    </submittedName>
</protein>
<feature type="transmembrane region" description="Helical" evidence="2">
    <location>
        <begin position="110"/>
        <end position="136"/>
    </location>
</feature>
<evidence type="ECO:0000256" key="2">
    <source>
        <dbReference type="SAM" id="Phobius"/>
    </source>
</evidence>
<reference evidence="3" key="1">
    <citation type="submission" date="2022-08" db="UniProtKB">
        <authorList>
            <consortium name="EnsemblMetazoa"/>
        </authorList>
    </citation>
    <scope>IDENTIFICATION</scope>
    <source>
        <strain evidence="3">05x7-T-G4-1.051#20</strain>
    </source>
</reference>
<proteinExistence type="predicted"/>
<feature type="region of interest" description="Disordered" evidence="1">
    <location>
        <begin position="267"/>
        <end position="320"/>
    </location>
</feature>